<dbReference type="BioCyc" id="JESP1508404:G14D9-13441-MONOMER"/>
<feature type="coiled-coil region" evidence="1">
    <location>
        <begin position="13"/>
        <end position="52"/>
    </location>
</feature>
<gene>
    <name evidence="3" type="ORF">JMA_41570</name>
</gene>
<sequence length="320" mass="37115">MMSNENKWASVTEELEQKDIMRANKLIQMLEAEGAVNNIPKIEKEFDKIQQEWKHRIITSEFVTKLYRSLEALKFAKAHNDGIKTSRGELFQELIDKKGWEPVQAIWSKMEELEEKYKGKIPETEIKKLEKEYKKSMEYIMTEIGVGYQSVIEREFEKRIRIYQKRLERSVKFDFSTWLHSARKQKGYTLKDLADKAGISVSYIHRFEKNQRRAPSVPIVVKLATALDYDPTMVLNMIGQGADSLGLPSKSDPVELLDLLNVSSLKVGGKTIGTVEKNLLVSIVEQVVQEEWEDEDVWTEGKDLFVKIVKLQKKLNSKKK</sequence>
<dbReference type="SUPFAM" id="SSF47413">
    <property type="entry name" value="lambda repressor-like DNA-binding domains"/>
    <property type="match status" value="1"/>
</dbReference>
<keyword evidence="3" id="KW-0614">Plasmid</keyword>
<dbReference type="SMART" id="SM00530">
    <property type="entry name" value="HTH_XRE"/>
    <property type="match status" value="1"/>
</dbReference>
<dbReference type="KEGG" id="jeo:JMA_41570"/>
<dbReference type="Pfam" id="PF01381">
    <property type="entry name" value="HTH_3"/>
    <property type="match status" value="1"/>
</dbReference>
<evidence type="ECO:0000259" key="2">
    <source>
        <dbReference type="PROSITE" id="PS50943"/>
    </source>
</evidence>
<dbReference type="HOGENOM" id="CLU_868119_0_0_9"/>
<feature type="domain" description="HTH cro/C1-type" evidence="2">
    <location>
        <begin position="179"/>
        <end position="234"/>
    </location>
</feature>
<name>A0A0B5AZV5_9BACL</name>
<reference evidence="3 4" key="1">
    <citation type="submission" date="2014-08" db="EMBL/GenBank/DDBJ databases">
        <title>Complete genome of a marine bacteria Jeotgalibacillus malaysiensis.</title>
        <authorList>
            <person name="Yaakop A.S."/>
            <person name="Chan K.-G."/>
            <person name="Goh K.M."/>
        </authorList>
    </citation>
    <scope>NUCLEOTIDE SEQUENCE [LARGE SCALE GENOMIC DNA]</scope>
    <source>
        <strain evidence="3 4">D5</strain>
        <plasmid evidence="4">Plasmid</plasmid>
    </source>
</reference>
<proteinExistence type="predicted"/>
<dbReference type="Proteomes" id="UP000031449">
    <property type="component" value="Plasmid unnamed"/>
</dbReference>
<dbReference type="InterPro" id="IPR010982">
    <property type="entry name" value="Lambda_DNA-bd_dom_sf"/>
</dbReference>
<dbReference type="InterPro" id="IPR001387">
    <property type="entry name" value="Cro/C1-type_HTH"/>
</dbReference>
<dbReference type="Gene3D" id="1.10.260.40">
    <property type="entry name" value="lambda repressor-like DNA-binding domains"/>
    <property type="match status" value="1"/>
</dbReference>
<dbReference type="GO" id="GO:0003677">
    <property type="term" value="F:DNA binding"/>
    <property type="evidence" value="ECO:0007669"/>
    <property type="project" value="InterPro"/>
</dbReference>
<dbReference type="EMBL" id="CP009417">
    <property type="protein sequence ID" value="AJD93474.1"/>
    <property type="molecule type" value="Genomic_DNA"/>
</dbReference>
<accession>A0A0B5AZV5</accession>
<dbReference type="PROSITE" id="PS50943">
    <property type="entry name" value="HTH_CROC1"/>
    <property type="match status" value="1"/>
</dbReference>
<keyword evidence="1" id="KW-0175">Coiled coil</keyword>
<evidence type="ECO:0000256" key="1">
    <source>
        <dbReference type="SAM" id="Coils"/>
    </source>
</evidence>
<dbReference type="AlphaFoldDB" id="A0A0B5AZV5"/>
<evidence type="ECO:0000313" key="3">
    <source>
        <dbReference type="EMBL" id="AJD93474.1"/>
    </source>
</evidence>
<organism evidence="3 4">
    <name type="scientific">Jeotgalibacillus malaysiensis</name>
    <dbReference type="NCBI Taxonomy" id="1508404"/>
    <lineage>
        <taxon>Bacteria</taxon>
        <taxon>Bacillati</taxon>
        <taxon>Bacillota</taxon>
        <taxon>Bacilli</taxon>
        <taxon>Bacillales</taxon>
        <taxon>Caryophanaceae</taxon>
        <taxon>Jeotgalibacillus</taxon>
    </lineage>
</organism>
<geneLocation type="plasmid" evidence="4"/>
<evidence type="ECO:0000313" key="4">
    <source>
        <dbReference type="Proteomes" id="UP000031449"/>
    </source>
</evidence>
<dbReference type="CDD" id="cd00093">
    <property type="entry name" value="HTH_XRE"/>
    <property type="match status" value="1"/>
</dbReference>
<dbReference type="OrthoDB" id="1859224at2"/>
<keyword evidence="4" id="KW-1185">Reference proteome</keyword>
<protein>
    <recommendedName>
        <fullName evidence="2">HTH cro/C1-type domain-containing protein</fullName>
    </recommendedName>
</protein>